<evidence type="ECO:0000313" key="3">
    <source>
        <dbReference type="WBParaSite" id="TMUE_3000014286.1"/>
    </source>
</evidence>
<keyword evidence="2" id="KW-1185">Reference proteome</keyword>
<feature type="compositionally biased region" description="Polar residues" evidence="1">
    <location>
        <begin position="99"/>
        <end position="108"/>
    </location>
</feature>
<dbReference type="WBParaSite" id="TMUE_3000014286.1">
    <property type="protein sequence ID" value="TMUE_3000014286.1"/>
    <property type="gene ID" value="WBGene00291679"/>
</dbReference>
<dbReference type="Proteomes" id="UP000046395">
    <property type="component" value="Unassembled WGS sequence"/>
</dbReference>
<feature type="compositionally biased region" description="Basic residues" evidence="1">
    <location>
        <begin position="307"/>
        <end position="316"/>
    </location>
</feature>
<accession>A0A5S6R3W9</accession>
<dbReference type="AlphaFoldDB" id="A0A5S6R3W9"/>
<feature type="region of interest" description="Disordered" evidence="1">
    <location>
        <begin position="248"/>
        <end position="340"/>
    </location>
</feature>
<evidence type="ECO:0000256" key="1">
    <source>
        <dbReference type="SAM" id="MobiDB-lite"/>
    </source>
</evidence>
<proteinExistence type="predicted"/>
<evidence type="ECO:0000313" key="2">
    <source>
        <dbReference type="Proteomes" id="UP000046395"/>
    </source>
</evidence>
<feature type="region of interest" description="Disordered" evidence="1">
    <location>
        <begin position="168"/>
        <end position="221"/>
    </location>
</feature>
<feature type="region of interest" description="Disordered" evidence="1">
    <location>
        <begin position="99"/>
        <end position="118"/>
    </location>
</feature>
<reference evidence="3" key="1">
    <citation type="submission" date="2019-12" db="UniProtKB">
        <authorList>
            <consortium name="WormBaseParasite"/>
        </authorList>
    </citation>
    <scope>IDENTIFICATION</scope>
</reference>
<organism evidence="2 3">
    <name type="scientific">Trichuris muris</name>
    <name type="common">Mouse whipworm</name>
    <dbReference type="NCBI Taxonomy" id="70415"/>
    <lineage>
        <taxon>Eukaryota</taxon>
        <taxon>Metazoa</taxon>
        <taxon>Ecdysozoa</taxon>
        <taxon>Nematoda</taxon>
        <taxon>Enoplea</taxon>
        <taxon>Dorylaimia</taxon>
        <taxon>Trichinellida</taxon>
        <taxon>Trichuridae</taxon>
        <taxon>Trichuris</taxon>
    </lineage>
</organism>
<sequence>MNKRFGEYNNIIRNGDIFDSVDMTPMYNGQPHNAPMNFQRNPYLSTGITVPNGPPGIVPSNGRFVAEIEPPRKRCERPKEHLEVTPPPMRPSAAMVNESTTVKSTEQGATAEEPTPSEVALGIQGTFESMTSPTATPSSEDKWTTDITPITRVTSPMEWTTIELHPRMEETPTGQPTSTTGSLQEEPFIRRTTEKPALSRAAVPNGREMLTEGPPKQEEVTREYANRYDNKRLQLQRQAYGSWLSRPPAVQRLPTTTPTMNLDLKPGAQVAPPKSPPYKGGSPPGPPGANPPEHFRTIYDKTTAPLKKQRIPKHSIKPSQLMRRNASVRERERRSGSSPSIFSFALPEAYHHNVRPTVAIGNARSRRQLPPMFNA</sequence>
<name>A0A5S6R3W9_TRIMR</name>
<protein>
    <submittedName>
        <fullName evidence="3">Zasp-like motif domain-containing protein</fullName>
    </submittedName>
</protein>
<feature type="compositionally biased region" description="Low complexity" evidence="1">
    <location>
        <begin position="171"/>
        <end position="184"/>
    </location>
</feature>